<dbReference type="Pfam" id="PF17767">
    <property type="entry name" value="NAPRTase_N"/>
    <property type="match status" value="1"/>
</dbReference>
<evidence type="ECO:0000259" key="12">
    <source>
        <dbReference type="Pfam" id="PF17956"/>
    </source>
</evidence>
<evidence type="ECO:0000259" key="11">
    <source>
        <dbReference type="Pfam" id="PF17767"/>
    </source>
</evidence>
<dbReference type="NCBIfam" id="NF009131">
    <property type="entry name" value="PRK12484.1"/>
    <property type="match status" value="1"/>
</dbReference>
<dbReference type="AlphaFoldDB" id="A0A2R6Y0T0"/>
<dbReference type="Gene3D" id="3.20.20.70">
    <property type="entry name" value="Aldolase class I"/>
    <property type="match status" value="1"/>
</dbReference>
<feature type="domain" description="Nicotinate phosphoribosyltransferase C-terminal" evidence="12">
    <location>
        <begin position="369"/>
        <end position="477"/>
    </location>
</feature>
<reference evidence="14" key="1">
    <citation type="journal article" date="2018" name="Sci. Rep.">
        <title>Lignite coal burning seam in the remote Altai Mountains harbors a hydrogen-driven thermophilic microbial community.</title>
        <authorList>
            <person name="Kadnikov V.V."/>
            <person name="Mardanov A.V."/>
            <person name="Ivasenko D.A."/>
            <person name="Antsiferov D.V."/>
            <person name="Beletsky A.V."/>
            <person name="Karnachuk O.V."/>
            <person name="Ravin N.V."/>
        </authorList>
    </citation>
    <scope>NUCLEOTIDE SEQUENCE [LARGE SCALE GENOMIC DNA]</scope>
</reference>
<dbReference type="InterPro" id="IPR036068">
    <property type="entry name" value="Nicotinate_pribotase-like_C"/>
</dbReference>
<sequence length="489" mass="54649">MHDSTVWPPDGALSGDFYQFNMMQAHFKRGTHNKKVAFDVYFRKLPCGSGYAIFAGLEQVLDFLEQIRFTEASLSFLRSLSTYEEDFLTYLANLRFRGDVYAFPEGEIVFAEEPLLRVEATINEAHWVETALLSIINHQTLIATKTARIVHAALSDPVLEFGLRRAHGLEAGLYGTRAAYIAGVESTSNVQAARRFGIPLSGTHGHAFVQSYGSEVEAFEAFVASFPDSAILLVDTYDVLTSGLPHAIQVFERLTKRLGRKPKRYGIRLDSGDLAYLSKMARAELDAHGMHDAIIVASGDLNEDLIRDLKIQGAAINAWGVGTELITAQGCGALGAVYKMVAEKETGKGWQPRLKVSENPAKITTPHIKQVVRFFDREKMEALADVVMLADEPLPEGPYEIFHPIYTMKRKTLKDYHAEPMLHPVMRDGRRKIAEKTVAEIRAQANASLLHFPPEILRLTNPHEYAVDLSQKLWDLKQAMVLKYRSGQA</sequence>
<dbReference type="CDD" id="cd01570">
    <property type="entry name" value="NAPRTase_A"/>
    <property type="match status" value="1"/>
</dbReference>
<dbReference type="InterPro" id="IPR041619">
    <property type="entry name" value="NAPRTase_C"/>
</dbReference>
<dbReference type="GO" id="GO:0005829">
    <property type="term" value="C:cytosol"/>
    <property type="evidence" value="ECO:0007669"/>
    <property type="project" value="TreeGrafter"/>
</dbReference>
<dbReference type="Pfam" id="PF17956">
    <property type="entry name" value="NAPRTase_C"/>
    <property type="match status" value="1"/>
</dbReference>
<protein>
    <recommendedName>
        <fullName evidence="3 9">Nicotinate phosphoribosyltransferase</fullName>
        <ecNumber evidence="3 9">6.3.4.21</ecNumber>
    </recommendedName>
</protein>
<evidence type="ECO:0000256" key="2">
    <source>
        <dbReference type="ARBA" id="ARBA00010897"/>
    </source>
</evidence>
<dbReference type="Proteomes" id="UP000244338">
    <property type="component" value="Unassembled WGS sequence"/>
</dbReference>
<evidence type="ECO:0000256" key="8">
    <source>
        <dbReference type="ARBA" id="ARBA00048668"/>
    </source>
</evidence>
<dbReference type="PANTHER" id="PTHR11098">
    <property type="entry name" value="NICOTINATE PHOSPHORIBOSYLTRANSFERASE"/>
    <property type="match status" value="1"/>
</dbReference>
<comment type="similarity">
    <text evidence="2 9">Belongs to the NAPRTase family.</text>
</comment>
<keyword evidence="4" id="KW-0597">Phosphoprotein</keyword>
<feature type="domain" description="Nicotinate/nicotinamide phosphoribosyltransferase" evidence="10">
    <location>
        <begin position="159"/>
        <end position="326"/>
    </location>
</feature>
<evidence type="ECO:0000256" key="4">
    <source>
        <dbReference type="ARBA" id="ARBA00022553"/>
    </source>
</evidence>
<comment type="pathway">
    <text evidence="1 9">Cofactor biosynthesis; NAD(+) biosynthesis; nicotinate D-ribonucleotide from nicotinate: step 1/1.</text>
</comment>
<name>A0A2R6Y0T0_9BACL</name>
<dbReference type="InterPro" id="IPR040727">
    <property type="entry name" value="NAPRTase_N"/>
</dbReference>
<evidence type="ECO:0000259" key="10">
    <source>
        <dbReference type="Pfam" id="PF04095"/>
    </source>
</evidence>
<dbReference type="SUPFAM" id="SSF51690">
    <property type="entry name" value="Nicotinate/Quinolinate PRTase C-terminal domain-like"/>
    <property type="match status" value="1"/>
</dbReference>
<evidence type="ECO:0000256" key="7">
    <source>
        <dbReference type="ARBA" id="ARBA00022679"/>
    </source>
</evidence>
<dbReference type="SUPFAM" id="SSF54675">
    <property type="entry name" value="Nicotinate/Quinolinate PRTase N-terminal domain-like"/>
    <property type="match status" value="1"/>
</dbReference>
<evidence type="ECO:0000256" key="9">
    <source>
        <dbReference type="RuleBase" id="RU365100"/>
    </source>
</evidence>
<dbReference type="NCBIfam" id="TIGR01513">
    <property type="entry name" value="NAPRTase_put"/>
    <property type="match status" value="1"/>
</dbReference>
<evidence type="ECO:0000313" key="13">
    <source>
        <dbReference type="EMBL" id="PTQ56277.1"/>
    </source>
</evidence>
<evidence type="ECO:0000313" key="14">
    <source>
        <dbReference type="Proteomes" id="UP000244338"/>
    </source>
</evidence>
<organism evidence="13 14">
    <name type="scientific">Candidatus Carbonibacillus altaicus</name>
    <dbReference type="NCBI Taxonomy" id="2163959"/>
    <lineage>
        <taxon>Bacteria</taxon>
        <taxon>Bacillati</taxon>
        <taxon>Bacillota</taxon>
        <taxon>Bacilli</taxon>
        <taxon>Bacillales</taxon>
        <taxon>Candidatus Carbonibacillus</taxon>
    </lineage>
</organism>
<keyword evidence="13" id="KW-0328">Glycosyltransferase</keyword>
<dbReference type="Gene3D" id="3.20.140.10">
    <property type="entry name" value="nicotinate phosphoribosyltransferase"/>
    <property type="match status" value="1"/>
</dbReference>
<dbReference type="EMBL" id="PEBX01000035">
    <property type="protein sequence ID" value="PTQ56277.1"/>
    <property type="molecule type" value="Genomic_DNA"/>
</dbReference>
<dbReference type="EC" id="6.3.4.21" evidence="3 9"/>
<dbReference type="InterPro" id="IPR041525">
    <property type="entry name" value="N/Namide_PRibTrfase"/>
</dbReference>
<dbReference type="InterPro" id="IPR006405">
    <property type="entry name" value="Nic_PRibTrfase_pncB"/>
</dbReference>
<keyword evidence="7 9" id="KW-0808">Transferase</keyword>
<dbReference type="GO" id="GO:0004516">
    <property type="term" value="F:nicotinate phosphoribosyltransferase activity"/>
    <property type="evidence" value="ECO:0007669"/>
    <property type="project" value="UniProtKB-UniRule"/>
</dbReference>
<evidence type="ECO:0000256" key="5">
    <source>
        <dbReference type="ARBA" id="ARBA00022598"/>
    </source>
</evidence>
<evidence type="ECO:0000256" key="1">
    <source>
        <dbReference type="ARBA" id="ARBA00004952"/>
    </source>
</evidence>
<proteinExistence type="inferred from homology"/>
<dbReference type="PIRSF" id="PIRSF000484">
    <property type="entry name" value="NAPRT"/>
    <property type="match status" value="1"/>
</dbReference>
<evidence type="ECO:0000256" key="3">
    <source>
        <dbReference type="ARBA" id="ARBA00013236"/>
    </source>
</evidence>
<accession>A0A2R6Y0T0</accession>
<dbReference type="GO" id="GO:0047280">
    <property type="term" value="F:nicotinamide phosphoribosyltransferase activity"/>
    <property type="evidence" value="ECO:0007669"/>
    <property type="project" value="UniProtKB-ARBA"/>
</dbReference>
<comment type="function">
    <text evidence="9">Catalyzes the first step in the biosynthesis of NAD from nicotinic acid, the ATP-dependent synthesis of beta-nicotinate D-ribonucleotide from nicotinate and 5-phospho-D-ribose 1-phosphate.</text>
</comment>
<dbReference type="InterPro" id="IPR013785">
    <property type="entry name" value="Aldolase_TIM"/>
</dbReference>
<comment type="caution">
    <text evidence="13">The sequence shown here is derived from an EMBL/GenBank/DDBJ whole genome shotgun (WGS) entry which is preliminary data.</text>
</comment>
<dbReference type="NCBIfam" id="NF006695">
    <property type="entry name" value="PRK09243.1-2"/>
    <property type="match status" value="1"/>
</dbReference>
<comment type="PTM">
    <text evidence="9">Transiently phosphorylated on a His residue during the reaction cycle. Phosphorylation strongly increases the affinity for substrates and increases the rate of nicotinate D-ribonucleotide production. Dephosphorylation regenerates the low-affinity form of the enzyme, leading to product release.</text>
</comment>
<dbReference type="InterPro" id="IPR007229">
    <property type="entry name" value="Nic_PRibTrfase-Fam"/>
</dbReference>
<feature type="domain" description="Nicotinate phosphoribosyltransferase N-terminal" evidence="11">
    <location>
        <begin position="13"/>
        <end position="137"/>
    </location>
</feature>
<dbReference type="Pfam" id="PF04095">
    <property type="entry name" value="NAPRTase"/>
    <property type="match status" value="1"/>
</dbReference>
<gene>
    <name evidence="13" type="ORF">BSOLF_0501</name>
</gene>
<evidence type="ECO:0000256" key="6">
    <source>
        <dbReference type="ARBA" id="ARBA00022642"/>
    </source>
</evidence>
<comment type="catalytic activity">
    <reaction evidence="8 9">
        <text>5-phospho-alpha-D-ribose 1-diphosphate + nicotinate + ATP + H2O = nicotinate beta-D-ribonucleotide + ADP + phosphate + diphosphate</text>
        <dbReference type="Rhea" id="RHEA:36163"/>
        <dbReference type="ChEBI" id="CHEBI:15377"/>
        <dbReference type="ChEBI" id="CHEBI:30616"/>
        <dbReference type="ChEBI" id="CHEBI:32544"/>
        <dbReference type="ChEBI" id="CHEBI:33019"/>
        <dbReference type="ChEBI" id="CHEBI:43474"/>
        <dbReference type="ChEBI" id="CHEBI:57502"/>
        <dbReference type="ChEBI" id="CHEBI:58017"/>
        <dbReference type="ChEBI" id="CHEBI:456216"/>
        <dbReference type="EC" id="6.3.4.21"/>
    </reaction>
</comment>
<dbReference type="PANTHER" id="PTHR11098:SF1">
    <property type="entry name" value="NICOTINATE PHOSPHORIBOSYLTRANSFERASE"/>
    <property type="match status" value="1"/>
</dbReference>
<dbReference type="UniPathway" id="UPA00253">
    <property type="reaction ID" value="UER00457"/>
</dbReference>
<keyword evidence="5 9" id="KW-0436">Ligase</keyword>
<keyword evidence="6 9" id="KW-0662">Pyridine nucleotide biosynthesis</keyword>
<dbReference type="GO" id="GO:0034355">
    <property type="term" value="P:NAD+ biosynthetic process via the salvage pathway"/>
    <property type="evidence" value="ECO:0007669"/>
    <property type="project" value="UniProtKB-ARBA"/>
</dbReference>
<dbReference type="FunFam" id="3.20.20.70:FF:000076">
    <property type="entry name" value="Nicotinate phosphoribosyltransferase"/>
    <property type="match status" value="1"/>
</dbReference>